<keyword evidence="1" id="KW-0812">Transmembrane</keyword>
<feature type="chain" id="PRO_5031504239" description="ZP domain-containing protein" evidence="2">
    <location>
        <begin position="19"/>
        <end position="424"/>
    </location>
</feature>
<dbReference type="Proteomes" id="UP000594454">
    <property type="component" value="Chromosome 6"/>
</dbReference>
<keyword evidence="1" id="KW-0472">Membrane</keyword>
<name>A0A7R8V3K9_HERIL</name>
<evidence type="ECO:0000313" key="4">
    <source>
        <dbReference type="EMBL" id="CAD7092038.1"/>
    </source>
</evidence>
<dbReference type="AlphaFoldDB" id="A0A7R8V3K9"/>
<dbReference type="EMBL" id="LR899014">
    <property type="protein sequence ID" value="CAD7092038.1"/>
    <property type="molecule type" value="Genomic_DNA"/>
</dbReference>
<dbReference type="PANTHER" id="PTHR39959">
    <property type="entry name" value="RE44287P-RELATED"/>
    <property type="match status" value="1"/>
</dbReference>
<evidence type="ECO:0000259" key="3">
    <source>
        <dbReference type="PROSITE" id="PS51034"/>
    </source>
</evidence>
<dbReference type="PANTHER" id="PTHR39959:SF1">
    <property type="entry name" value="ZP DOMAIN-CONTAINING PROTEIN"/>
    <property type="match status" value="1"/>
</dbReference>
<evidence type="ECO:0000313" key="5">
    <source>
        <dbReference type="Proteomes" id="UP000594454"/>
    </source>
</evidence>
<protein>
    <recommendedName>
        <fullName evidence="3">ZP domain-containing protein</fullName>
    </recommendedName>
</protein>
<dbReference type="OMA" id="FCLDLFE"/>
<feature type="transmembrane region" description="Helical" evidence="1">
    <location>
        <begin position="374"/>
        <end position="397"/>
    </location>
</feature>
<dbReference type="InterPro" id="IPR001507">
    <property type="entry name" value="ZP_dom"/>
</dbReference>
<keyword evidence="5" id="KW-1185">Reference proteome</keyword>
<gene>
    <name evidence="4" type="ORF">HERILL_LOCUS14428</name>
</gene>
<evidence type="ECO:0000256" key="2">
    <source>
        <dbReference type="SAM" id="SignalP"/>
    </source>
</evidence>
<dbReference type="PROSITE" id="PS51034">
    <property type="entry name" value="ZP_2"/>
    <property type="match status" value="1"/>
</dbReference>
<dbReference type="OrthoDB" id="8249838at2759"/>
<feature type="signal peptide" evidence="2">
    <location>
        <begin position="1"/>
        <end position="18"/>
    </location>
</feature>
<keyword evidence="1" id="KW-1133">Transmembrane helix</keyword>
<sequence length="424" mass="47299">MWFSTVFFATTLVAISTAQTHDNYDVNGVRCSFASQNSNVGDLIVARLKRPTGFKGTPLFADDRSIDPANDKNCAIKPDPNDASNLYFDMKITDFKRCGVLKRNGYVHIRIWFPQFPGVVMQSDQEVIIMCRPPEPTVIENKAAGFAGSFHNSARVSGIVEETPGRLEYEVSLYKESLAAARIGGPSSSPLDEDDTSVSNENELPVDQAVPIGTKLQIRARISTESAWKYVKLMEVTVSPDPDEPHAPGAVSLVRDGCRNPDFVSIIPHQPARFMDRPYEVFLSFEAFLLSSMRERATLWIHTQIKACMDVKDCQAEYCSDPFQKTGMGRRRRSIEDGRNTTKEFTRFKENIEYTVIMPGDYDSHHGDSDCKSLLVMAALLGLLLAISIAFTCSLVFKLHTQHKSNLDNFVSACKGYSGRTIVH</sequence>
<dbReference type="InParanoid" id="A0A7R8V3K9"/>
<keyword evidence="2" id="KW-0732">Signal</keyword>
<accession>A0A7R8V3K9</accession>
<proteinExistence type="predicted"/>
<evidence type="ECO:0000256" key="1">
    <source>
        <dbReference type="SAM" id="Phobius"/>
    </source>
</evidence>
<reference evidence="4 5" key="1">
    <citation type="submission" date="2020-11" db="EMBL/GenBank/DDBJ databases">
        <authorList>
            <person name="Wallbank WR R."/>
            <person name="Pardo Diaz C."/>
            <person name="Kozak K."/>
            <person name="Martin S."/>
            <person name="Jiggins C."/>
            <person name="Moest M."/>
            <person name="Warren A I."/>
            <person name="Generalovic N T."/>
            <person name="Byers J.R.P. K."/>
            <person name="Montejo-Kovacevich G."/>
            <person name="Yen C E."/>
        </authorList>
    </citation>
    <scope>NUCLEOTIDE SEQUENCE [LARGE SCALE GENOMIC DNA]</scope>
</reference>
<feature type="domain" description="ZP" evidence="3">
    <location>
        <begin position="38"/>
        <end position="326"/>
    </location>
</feature>
<organism evidence="4 5">
    <name type="scientific">Hermetia illucens</name>
    <name type="common">Black soldier fly</name>
    <dbReference type="NCBI Taxonomy" id="343691"/>
    <lineage>
        <taxon>Eukaryota</taxon>
        <taxon>Metazoa</taxon>
        <taxon>Ecdysozoa</taxon>
        <taxon>Arthropoda</taxon>
        <taxon>Hexapoda</taxon>
        <taxon>Insecta</taxon>
        <taxon>Pterygota</taxon>
        <taxon>Neoptera</taxon>
        <taxon>Endopterygota</taxon>
        <taxon>Diptera</taxon>
        <taxon>Brachycera</taxon>
        <taxon>Stratiomyomorpha</taxon>
        <taxon>Stratiomyidae</taxon>
        <taxon>Hermetiinae</taxon>
        <taxon>Hermetia</taxon>
    </lineage>
</organism>